<evidence type="ECO:0000313" key="1">
    <source>
        <dbReference type="EMBL" id="KZL93557.1"/>
    </source>
</evidence>
<comment type="caution">
    <text evidence="1">The sequence shown here is derived from an EMBL/GenBank/DDBJ whole genome shotgun (WGS) entry which is preliminary data.</text>
</comment>
<dbReference type="STRING" id="1121326.CLMAG_06030"/>
<accession>A0A168E1S8</accession>
<evidence type="ECO:0008006" key="3">
    <source>
        <dbReference type="Google" id="ProtNLM"/>
    </source>
</evidence>
<sequence length="137" mass="15731">MSKVTFQDFLNKVKQKQESKVKILDLEVSSLGCSLTFTRPSDDELLDYSNEMANSVTVNANKEIVDQDMKKMYKASKSLVYSCCNYLKEKELQEELKPDEPWDVVEKIFDQKEVLELATDIYKAFANGDIGETIKNL</sequence>
<name>A0A168E1S8_9CLOT</name>
<reference evidence="1 2" key="1">
    <citation type="submission" date="2016-04" db="EMBL/GenBank/DDBJ databases">
        <title>Genome sequence of Clostridium magnum DSM 2767.</title>
        <authorList>
            <person name="Poehlein A."/>
            <person name="Uhlig R."/>
            <person name="Fischer R."/>
            <person name="Bahl H."/>
            <person name="Daniel R."/>
        </authorList>
    </citation>
    <scope>NUCLEOTIDE SEQUENCE [LARGE SCALE GENOMIC DNA]</scope>
    <source>
        <strain evidence="1 2">DSM 2767</strain>
    </source>
</reference>
<dbReference type="PATRIC" id="fig|1121326.3.peg.558"/>
<dbReference type="AlphaFoldDB" id="A0A168E1S8"/>
<organism evidence="1 2">
    <name type="scientific">Clostridium magnum DSM 2767</name>
    <dbReference type="NCBI Taxonomy" id="1121326"/>
    <lineage>
        <taxon>Bacteria</taxon>
        <taxon>Bacillati</taxon>
        <taxon>Bacillota</taxon>
        <taxon>Clostridia</taxon>
        <taxon>Eubacteriales</taxon>
        <taxon>Clostridiaceae</taxon>
        <taxon>Clostridium</taxon>
    </lineage>
</organism>
<evidence type="ECO:0000313" key="2">
    <source>
        <dbReference type="Proteomes" id="UP000076603"/>
    </source>
</evidence>
<keyword evidence="2" id="KW-1185">Reference proteome</keyword>
<dbReference type="EMBL" id="LWAE01000001">
    <property type="protein sequence ID" value="KZL93557.1"/>
    <property type="molecule type" value="Genomic_DNA"/>
</dbReference>
<protein>
    <recommendedName>
        <fullName evidence="3">Phage XkdN-like protein</fullName>
    </recommendedName>
</protein>
<dbReference type="RefSeq" id="WP_066617729.1">
    <property type="nucleotide sequence ID" value="NZ_FQXL01000031.1"/>
</dbReference>
<gene>
    <name evidence="1" type="ORF">CLMAG_06030</name>
</gene>
<dbReference type="Proteomes" id="UP000076603">
    <property type="component" value="Unassembled WGS sequence"/>
</dbReference>
<proteinExistence type="predicted"/>